<dbReference type="PANTHER" id="PTHR41237">
    <property type="entry name" value="37S RIBOSOMAL PROTEIN MRP21, MITOCHONDRIAL"/>
    <property type="match status" value="1"/>
</dbReference>
<dbReference type="GO" id="GO:0005840">
    <property type="term" value="C:ribosome"/>
    <property type="evidence" value="ECO:0007669"/>
    <property type="project" value="UniProtKB-KW"/>
</dbReference>
<comment type="similarity">
    <text evidence="1">Belongs to the bacterial ribosomal protein bS21 family.</text>
</comment>
<organism evidence="5 6">
    <name type="scientific">Malassezia yamatoensis</name>
    <dbReference type="NCBI Taxonomy" id="253288"/>
    <lineage>
        <taxon>Eukaryota</taxon>
        <taxon>Fungi</taxon>
        <taxon>Dikarya</taxon>
        <taxon>Basidiomycota</taxon>
        <taxon>Ustilaginomycotina</taxon>
        <taxon>Malasseziomycetes</taxon>
        <taxon>Malasseziales</taxon>
        <taxon>Malasseziaceae</taxon>
        <taxon>Malassezia</taxon>
    </lineage>
</organism>
<dbReference type="GO" id="GO:0006412">
    <property type="term" value="P:translation"/>
    <property type="evidence" value="ECO:0007669"/>
    <property type="project" value="InterPro"/>
</dbReference>
<feature type="region of interest" description="Disordered" evidence="4">
    <location>
        <begin position="56"/>
        <end position="81"/>
    </location>
</feature>
<evidence type="ECO:0000256" key="1">
    <source>
        <dbReference type="ARBA" id="ARBA00006640"/>
    </source>
</evidence>
<proteinExistence type="inferred from homology"/>
<feature type="region of interest" description="Disordered" evidence="4">
    <location>
        <begin position="148"/>
        <end position="168"/>
    </location>
</feature>
<feature type="compositionally biased region" description="Polar residues" evidence="4">
    <location>
        <begin position="156"/>
        <end position="168"/>
    </location>
</feature>
<evidence type="ECO:0000313" key="5">
    <source>
        <dbReference type="EMBL" id="WFD00285.1"/>
    </source>
</evidence>
<accession>A0AAJ5Z116</accession>
<dbReference type="GO" id="GO:0003735">
    <property type="term" value="F:structural constituent of ribosome"/>
    <property type="evidence" value="ECO:0007669"/>
    <property type="project" value="InterPro"/>
</dbReference>
<dbReference type="PANTHER" id="PTHR41237:SF1">
    <property type="entry name" value="SMALL RIBOSOMAL SUBUNIT PROTEIN BS21M"/>
    <property type="match status" value="1"/>
</dbReference>
<evidence type="ECO:0000256" key="3">
    <source>
        <dbReference type="ARBA" id="ARBA00023274"/>
    </source>
</evidence>
<dbReference type="Proteomes" id="UP001219567">
    <property type="component" value="Chromosome 4"/>
</dbReference>
<feature type="compositionally biased region" description="Polar residues" evidence="4">
    <location>
        <begin position="122"/>
        <end position="132"/>
    </location>
</feature>
<reference evidence="5 6" key="1">
    <citation type="submission" date="2023-03" db="EMBL/GenBank/DDBJ databases">
        <title>Mating type loci evolution in Malassezia.</title>
        <authorList>
            <person name="Coelho M.A."/>
        </authorList>
    </citation>
    <scope>NUCLEOTIDE SEQUENCE [LARGE SCALE GENOMIC DNA]</scope>
    <source>
        <strain evidence="5 6">CBS 9725</strain>
    </source>
</reference>
<protein>
    <recommendedName>
        <fullName evidence="7">Ribosomal protein S21</fullName>
    </recommendedName>
</protein>
<keyword evidence="2" id="KW-0689">Ribosomal protein</keyword>
<keyword evidence="3" id="KW-0687">Ribonucleoprotein</keyword>
<evidence type="ECO:0000313" key="6">
    <source>
        <dbReference type="Proteomes" id="UP001219567"/>
    </source>
</evidence>
<feature type="region of interest" description="Disordered" evidence="4">
    <location>
        <begin position="99"/>
        <end position="134"/>
    </location>
</feature>
<evidence type="ECO:0008006" key="7">
    <source>
        <dbReference type="Google" id="ProtNLM"/>
    </source>
</evidence>
<dbReference type="EMBL" id="CP119946">
    <property type="protein sequence ID" value="WFD00285.1"/>
    <property type="molecule type" value="Genomic_DNA"/>
</dbReference>
<evidence type="ECO:0000256" key="4">
    <source>
        <dbReference type="SAM" id="MobiDB-lite"/>
    </source>
</evidence>
<keyword evidence="6" id="KW-1185">Reference proteome</keyword>
<sequence length="238" mass="26786">MLCAEMHRGVLSAMRFTVSMPRAKPSLSSSYLAPLFAAHTPRFMSVSFPRLADKKDAQPPKFELGSQSGNASKNPDDSKAASRAALWDQMLNTIIVDPVDHIRPEGKHPRSSDTLGGDPHNWTRSANSSRLAGSSLERLEEEFRERKTIGPPAPATPTSGRTVSATNSYGNTSATMLYRNLMSTLRRNSVRRELRLGERYEKPNQKRRRLRSERHRRRFADMIRKKVQLIMALKARGA</sequence>
<dbReference type="InterPro" id="IPR001911">
    <property type="entry name" value="Ribosomal_bS21"/>
</dbReference>
<name>A0AAJ5Z116_9BASI</name>
<dbReference type="InterPro" id="IPR052837">
    <property type="entry name" value="Mitoribosomal_bS21"/>
</dbReference>
<feature type="compositionally biased region" description="Basic and acidic residues" evidence="4">
    <location>
        <begin position="99"/>
        <end position="111"/>
    </location>
</feature>
<dbReference type="AlphaFoldDB" id="A0AAJ5Z116"/>
<dbReference type="GO" id="GO:1990904">
    <property type="term" value="C:ribonucleoprotein complex"/>
    <property type="evidence" value="ECO:0007669"/>
    <property type="project" value="UniProtKB-KW"/>
</dbReference>
<dbReference type="Pfam" id="PF01165">
    <property type="entry name" value="Ribosomal_S21"/>
    <property type="match status" value="1"/>
</dbReference>
<evidence type="ECO:0000256" key="2">
    <source>
        <dbReference type="ARBA" id="ARBA00022980"/>
    </source>
</evidence>
<gene>
    <name evidence="5" type="ORF">MYAM1_003033</name>
</gene>